<dbReference type="PANTHER" id="PTHR32089">
    <property type="entry name" value="METHYL-ACCEPTING CHEMOTAXIS PROTEIN MCPB"/>
    <property type="match status" value="1"/>
</dbReference>
<keyword evidence="4 10" id="KW-0812">Transmembrane</keyword>
<sequence length="662" mass="73540">MFKFNRLGTKMTVFIVGVVLIGMLTTQLTTTVIMKQNLKKDTSERGTTVVEELGKSFEKELLQYEKDLKLIGEDSAFNKEVLKDSVALEEVSSLFKNYTESNSQILSIYVGFQDKSMLAEPIWEVPADYDVTQREWYIKASESPEKVIWSEPYIDADNNVPIITAAKAIVENGKVKGVLAVDLSLENSLNNVKEYNVGYKGYAFLVSDEGVALYHPTLINENLKEQPMFNKLFTLESSSYKFNEGKENLEVYYYTIPNFNWKVGAVYNERDMQASIIEINNFTIAITFVVMIVLAIILFILIKRISNPLVKLSKEAKLVAEGDLTIDIKSKLKDEIGQVTNNFNSMVKDINNIVSNVQKSIYQINSASENLSAISEETTASTEEINAAVAEIARDTSDQAETIVGIVDKVEKLNESIEDINNIINKMNELSNSSTAASELGLENVSNLNVKINENTDELNKVNDIFQGLVFKLQEIDKVIDMITNISDQTNLLALNASIEAARAGEAGRGFAVVAEEVRKLAEQSSDATNKIKESLSNINKETNNVKSAILYANDINKETASAVLSTEQSFNSINDELQEIVELIRETSHRTEDINNYSGNILGGVEDISNNAQQNASTVEEVSASIDEQSVVFGSIAQHSEELAQSCNDLSQLINHFKVSK</sequence>
<keyword evidence="2" id="KW-1003">Cell membrane</keyword>
<dbReference type="CDD" id="cd12913">
    <property type="entry name" value="PDC1_MCP_like"/>
    <property type="match status" value="1"/>
</dbReference>
<dbReference type="Pfam" id="PF00015">
    <property type="entry name" value="MCPsignal"/>
    <property type="match status" value="1"/>
</dbReference>
<dbReference type="SUPFAM" id="SSF58104">
    <property type="entry name" value="Methyl-accepting chemotaxis protein (MCP) signaling domain"/>
    <property type="match status" value="1"/>
</dbReference>
<comment type="subcellular location">
    <subcellularLocation>
        <location evidence="1">Cell membrane</location>
        <topology evidence="1">Multi-pass membrane protein</topology>
    </subcellularLocation>
</comment>
<dbReference type="InterPro" id="IPR029151">
    <property type="entry name" value="Sensor-like_sf"/>
</dbReference>
<keyword evidence="3" id="KW-0145">Chemotaxis</keyword>
<dbReference type="Gene3D" id="1.10.287.950">
    <property type="entry name" value="Methyl-accepting chemotaxis protein"/>
    <property type="match status" value="1"/>
</dbReference>
<accession>A0ABP3VYG7</accession>
<evidence type="ECO:0000256" key="5">
    <source>
        <dbReference type="ARBA" id="ARBA00022989"/>
    </source>
</evidence>
<evidence type="ECO:0000259" key="12">
    <source>
        <dbReference type="PROSITE" id="PS50885"/>
    </source>
</evidence>
<feature type="domain" description="HAMP" evidence="12">
    <location>
        <begin position="303"/>
        <end position="355"/>
    </location>
</feature>
<evidence type="ECO:0000256" key="2">
    <source>
        <dbReference type="ARBA" id="ARBA00022475"/>
    </source>
</evidence>
<dbReference type="InterPro" id="IPR033479">
    <property type="entry name" value="dCache_1"/>
</dbReference>
<keyword evidence="5 10" id="KW-1133">Transmembrane helix</keyword>
<evidence type="ECO:0000256" key="1">
    <source>
        <dbReference type="ARBA" id="ARBA00004651"/>
    </source>
</evidence>
<dbReference type="SMART" id="SM00283">
    <property type="entry name" value="MA"/>
    <property type="match status" value="1"/>
</dbReference>
<feature type="transmembrane region" description="Helical" evidence="10">
    <location>
        <begin position="282"/>
        <end position="302"/>
    </location>
</feature>
<dbReference type="InterPro" id="IPR004089">
    <property type="entry name" value="MCPsignal_dom"/>
</dbReference>
<dbReference type="CDD" id="cd06225">
    <property type="entry name" value="HAMP"/>
    <property type="match status" value="1"/>
</dbReference>
<evidence type="ECO:0000256" key="8">
    <source>
        <dbReference type="ARBA" id="ARBA00029447"/>
    </source>
</evidence>
<protein>
    <submittedName>
        <fullName evidence="13">Methyl-accepting chemotaxis protein McpC</fullName>
    </submittedName>
</protein>
<evidence type="ECO:0000256" key="10">
    <source>
        <dbReference type="SAM" id="Phobius"/>
    </source>
</evidence>
<evidence type="ECO:0000313" key="13">
    <source>
        <dbReference type="EMBL" id="GAA0773003.1"/>
    </source>
</evidence>
<dbReference type="InterPro" id="IPR003660">
    <property type="entry name" value="HAMP_dom"/>
</dbReference>
<dbReference type="PROSITE" id="PS50885">
    <property type="entry name" value="HAMP"/>
    <property type="match status" value="1"/>
</dbReference>
<dbReference type="Proteomes" id="UP001501047">
    <property type="component" value="Unassembled WGS sequence"/>
</dbReference>
<dbReference type="EMBL" id="BAAACI010000006">
    <property type="protein sequence ID" value="GAA0773003.1"/>
    <property type="molecule type" value="Genomic_DNA"/>
</dbReference>
<comment type="caution">
    <text evidence="13">The sequence shown here is derived from an EMBL/GenBank/DDBJ whole genome shotgun (WGS) entry which is preliminary data.</text>
</comment>
<dbReference type="PROSITE" id="PS50111">
    <property type="entry name" value="CHEMOTAXIS_TRANSDUC_2"/>
    <property type="match status" value="1"/>
</dbReference>
<gene>
    <name evidence="13" type="primary">mcpC</name>
    <name evidence="13" type="ORF">GCM10008908_20460</name>
</gene>
<dbReference type="Gene3D" id="3.30.450.20">
    <property type="entry name" value="PAS domain"/>
    <property type="match status" value="2"/>
</dbReference>
<evidence type="ECO:0000313" key="14">
    <source>
        <dbReference type="Proteomes" id="UP001501047"/>
    </source>
</evidence>
<dbReference type="Pfam" id="PF00672">
    <property type="entry name" value="HAMP"/>
    <property type="match status" value="1"/>
</dbReference>
<dbReference type="Gene3D" id="1.10.8.500">
    <property type="entry name" value="HAMP domain in histidine kinase"/>
    <property type="match status" value="1"/>
</dbReference>
<evidence type="ECO:0000256" key="6">
    <source>
        <dbReference type="ARBA" id="ARBA00023136"/>
    </source>
</evidence>
<organism evidence="13 14">
    <name type="scientific">Clostridium subterminale</name>
    <dbReference type="NCBI Taxonomy" id="1550"/>
    <lineage>
        <taxon>Bacteria</taxon>
        <taxon>Bacillati</taxon>
        <taxon>Bacillota</taxon>
        <taxon>Clostridia</taxon>
        <taxon>Eubacteriales</taxon>
        <taxon>Clostridiaceae</taxon>
        <taxon>Clostridium</taxon>
    </lineage>
</organism>
<name>A0ABP3VYG7_CLOSU</name>
<keyword evidence="7 9" id="KW-0807">Transducer</keyword>
<evidence type="ECO:0000259" key="11">
    <source>
        <dbReference type="PROSITE" id="PS50111"/>
    </source>
</evidence>
<comment type="similarity">
    <text evidence="8">Belongs to the methyl-accepting chemotaxis (MCP) protein family.</text>
</comment>
<evidence type="ECO:0000256" key="3">
    <source>
        <dbReference type="ARBA" id="ARBA00022500"/>
    </source>
</evidence>
<evidence type="ECO:0000256" key="4">
    <source>
        <dbReference type="ARBA" id="ARBA00022692"/>
    </source>
</evidence>
<dbReference type="Pfam" id="PF02743">
    <property type="entry name" value="dCache_1"/>
    <property type="match status" value="1"/>
</dbReference>
<dbReference type="SMART" id="SM00304">
    <property type="entry name" value="HAMP"/>
    <property type="match status" value="1"/>
</dbReference>
<keyword evidence="6 10" id="KW-0472">Membrane</keyword>
<dbReference type="RefSeq" id="WP_343826114.1">
    <property type="nucleotide sequence ID" value="NZ_BAAACI010000006.1"/>
</dbReference>
<keyword evidence="14" id="KW-1185">Reference proteome</keyword>
<dbReference type="CDD" id="cd11386">
    <property type="entry name" value="MCP_signal"/>
    <property type="match status" value="1"/>
</dbReference>
<feature type="transmembrane region" description="Helical" evidence="10">
    <location>
        <begin position="12"/>
        <end position="34"/>
    </location>
</feature>
<evidence type="ECO:0000256" key="7">
    <source>
        <dbReference type="ARBA" id="ARBA00023224"/>
    </source>
</evidence>
<proteinExistence type="inferred from homology"/>
<dbReference type="SUPFAM" id="SSF103190">
    <property type="entry name" value="Sensory domain-like"/>
    <property type="match status" value="1"/>
</dbReference>
<evidence type="ECO:0000256" key="9">
    <source>
        <dbReference type="PROSITE-ProRule" id="PRU00284"/>
    </source>
</evidence>
<dbReference type="CDD" id="cd12912">
    <property type="entry name" value="PDC2_MCP_like"/>
    <property type="match status" value="1"/>
</dbReference>
<reference evidence="14" key="1">
    <citation type="journal article" date="2019" name="Int. J. Syst. Evol. Microbiol.">
        <title>The Global Catalogue of Microorganisms (GCM) 10K type strain sequencing project: providing services to taxonomists for standard genome sequencing and annotation.</title>
        <authorList>
            <consortium name="The Broad Institute Genomics Platform"/>
            <consortium name="The Broad Institute Genome Sequencing Center for Infectious Disease"/>
            <person name="Wu L."/>
            <person name="Ma J."/>
        </authorList>
    </citation>
    <scope>NUCLEOTIDE SEQUENCE [LARGE SCALE GENOMIC DNA]</scope>
    <source>
        <strain evidence="14">JCM 1417</strain>
    </source>
</reference>
<dbReference type="PANTHER" id="PTHR32089:SF114">
    <property type="entry name" value="METHYL-ACCEPTING CHEMOTAXIS PROTEIN MCPB"/>
    <property type="match status" value="1"/>
</dbReference>
<feature type="domain" description="Methyl-accepting transducer" evidence="11">
    <location>
        <begin position="374"/>
        <end position="631"/>
    </location>
</feature>